<dbReference type="EMBL" id="GEDG01038458">
    <property type="protein sequence ID" value="JAP07582.1"/>
    <property type="molecule type" value="Transcribed_RNA"/>
</dbReference>
<feature type="region of interest" description="Disordered" evidence="1">
    <location>
        <begin position="1"/>
        <end position="63"/>
    </location>
</feature>
<protein>
    <submittedName>
        <fullName evidence="2">Putative ovule protein</fullName>
    </submittedName>
</protein>
<evidence type="ECO:0000256" key="1">
    <source>
        <dbReference type="SAM" id="MobiDB-lite"/>
    </source>
</evidence>
<proteinExistence type="predicted"/>
<dbReference type="AlphaFoldDB" id="A0A0V0GHU6"/>
<accession>A0A0V0GHU6</accession>
<evidence type="ECO:0000313" key="2">
    <source>
        <dbReference type="EMBL" id="JAP07582.1"/>
    </source>
</evidence>
<name>A0A0V0GHU6_SOLCH</name>
<organism evidence="2">
    <name type="scientific">Solanum chacoense</name>
    <name type="common">Chaco potato</name>
    <dbReference type="NCBI Taxonomy" id="4108"/>
    <lineage>
        <taxon>Eukaryota</taxon>
        <taxon>Viridiplantae</taxon>
        <taxon>Streptophyta</taxon>
        <taxon>Embryophyta</taxon>
        <taxon>Tracheophyta</taxon>
        <taxon>Spermatophyta</taxon>
        <taxon>Magnoliopsida</taxon>
        <taxon>eudicotyledons</taxon>
        <taxon>Gunneridae</taxon>
        <taxon>Pentapetalae</taxon>
        <taxon>asterids</taxon>
        <taxon>lamiids</taxon>
        <taxon>Solanales</taxon>
        <taxon>Solanaceae</taxon>
        <taxon>Solanoideae</taxon>
        <taxon>Solaneae</taxon>
        <taxon>Solanum</taxon>
    </lineage>
</organism>
<feature type="non-terminal residue" evidence="2">
    <location>
        <position position="1"/>
    </location>
</feature>
<sequence>VYTRRNKTMSFAGRNSAAHPTSSIPLQPSPEPVQATTSTTFSSSTNSCCDPLPAQHSQTKNHP</sequence>
<feature type="compositionally biased region" description="Low complexity" evidence="1">
    <location>
        <begin position="36"/>
        <end position="47"/>
    </location>
</feature>
<reference evidence="2" key="1">
    <citation type="submission" date="2015-12" db="EMBL/GenBank/DDBJ databases">
        <title>Gene expression during late stages of embryo sac development: a critical building block for successful pollen-pistil interactions.</title>
        <authorList>
            <person name="Liu Y."/>
            <person name="Joly V."/>
            <person name="Sabar M."/>
            <person name="Matton D.P."/>
        </authorList>
    </citation>
    <scope>NUCLEOTIDE SEQUENCE</scope>
</reference>